<dbReference type="Proteomes" id="UP000616724">
    <property type="component" value="Unassembled WGS sequence"/>
</dbReference>
<evidence type="ECO:0000313" key="2">
    <source>
        <dbReference type="Proteomes" id="UP000616724"/>
    </source>
</evidence>
<gene>
    <name evidence="1" type="ORF">Plo01_64690</name>
</gene>
<name>A0A8J3RRP9_9ACTN</name>
<evidence type="ECO:0000313" key="1">
    <source>
        <dbReference type="EMBL" id="GIH80040.1"/>
    </source>
</evidence>
<reference evidence="1 2" key="1">
    <citation type="submission" date="2021-01" db="EMBL/GenBank/DDBJ databases">
        <title>Whole genome shotgun sequence of Planobispora longispora NBRC 13918.</title>
        <authorList>
            <person name="Komaki H."/>
            <person name="Tamura T."/>
        </authorList>
    </citation>
    <scope>NUCLEOTIDE SEQUENCE [LARGE SCALE GENOMIC DNA]</scope>
    <source>
        <strain evidence="1 2">NBRC 13918</strain>
    </source>
</reference>
<sequence>MPPALSSYLLIKEAVPRDAVEIVLEKMNLARAFTGDWRQQADLRRHVLRQGGPFAPRFFLHLASYLQSIRQEYRLYEGRYCALPQAGLAGWKDEKWLRLPKSSGPGADRAHR</sequence>
<dbReference type="EMBL" id="BOOH01000055">
    <property type="protein sequence ID" value="GIH80040.1"/>
    <property type="molecule type" value="Genomic_DNA"/>
</dbReference>
<protein>
    <submittedName>
        <fullName evidence="1">Uncharacterized protein</fullName>
    </submittedName>
</protein>
<dbReference type="AlphaFoldDB" id="A0A8J3RRP9"/>
<accession>A0A8J3RRP9</accession>
<keyword evidence="2" id="KW-1185">Reference proteome</keyword>
<proteinExistence type="predicted"/>
<organism evidence="1 2">
    <name type="scientific">Planobispora longispora</name>
    <dbReference type="NCBI Taxonomy" id="28887"/>
    <lineage>
        <taxon>Bacteria</taxon>
        <taxon>Bacillati</taxon>
        <taxon>Actinomycetota</taxon>
        <taxon>Actinomycetes</taxon>
        <taxon>Streptosporangiales</taxon>
        <taxon>Streptosporangiaceae</taxon>
        <taxon>Planobispora</taxon>
    </lineage>
</organism>
<comment type="caution">
    <text evidence="1">The sequence shown here is derived from an EMBL/GenBank/DDBJ whole genome shotgun (WGS) entry which is preliminary data.</text>
</comment>